<accession>A0ABQ3XGL2</accession>
<evidence type="ECO:0000313" key="3">
    <source>
        <dbReference type="EMBL" id="GID57618.1"/>
    </source>
</evidence>
<organism evidence="3 4">
    <name type="scientific">Actinoplanes couchii</name>
    <dbReference type="NCBI Taxonomy" id="403638"/>
    <lineage>
        <taxon>Bacteria</taxon>
        <taxon>Bacillati</taxon>
        <taxon>Actinomycetota</taxon>
        <taxon>Actinomycetes</taxon>
        <taxon>Micromonosporales</taxon>
        <taxon>Micromonosporaceae</taxon>
        <taxon>Actinoplanes</taxon>
    </lineage>
</organism>
<feature type="compositionally biased region" description="Pro residues" evidence="1">
    <location>
        <begin position="74"/>
        <end position="93"/>
    </location>
</feature>
<sequence>MIALAVGTAAAMRFFRQPPPAEVVVVDPEPVAVEKPARQPVGLLALALALTAIAAAIALVFTRTPPVPVTARPAPAPSPSVRPFPSPSYPADPPCRMTGEPLSWEEQPSLPPEGVIPPGELGFPACWSGTPGETALLSNGGPGQLVEVTATRLPKNAFRLRFTYQGIEPFGLNVRPVVWGSFRPGGWQPATAARFPWLWLRPGRDATRTVTFGTTTRAAPVRLRVSLDPQGNLGTAEWDLL</sequence>
<proteinExistence type="predicted"/>
<keyword evidence="4" id="KW-1185">Reference proteome</keyword>
<dbReference type="Proteomes" id="UP000612282">
    <property type="component" value="Unassembled WGS sequence"/>
</dbReference>
<keyword evidence="2" id="KW-1133">Transmembrane helix</keyword>
<dbReference type="EMBL" id="BOMG01000074">
    <property type="protein sequence ID" value="GID57618.1"/>
    <property type="molecule type" value="Genomic_DNA"/>
</dbReference>
<evidence type="ECO:0000256" key="2">
    <source>
        <dbReference type="SAM" id="Phobius"/>
    </source>
</evidence>
<keyword evidence="2" id="KW-0812">Transmembrane</keyword>
<protein>
    <submittedName>
        <fullName evidence="3">Uncharacterized protein</fullName>
    </submittedName>
</protein>
<reference evidence="3 4" key="1">
    <citation type="submission" date="2021-01" db="EMBL/GenBank/DDBJ databases">
        <title>Whole genome shotgun sequence of Actinoplanes couchii NBRC 106145.</title>
        <authorList>
            <person name="Komaki H."/>
            <person name="Tamura T."/>
        </authorList>
    </citation>
    <scope>NUCLEOTIDE SEQUENCE [LARGE SCALE GENOMIC DNA]</scope>
    <source>
        <strain evidence="3 4">NBRC 106145</strain>
    </source>
</reference>
<feature type="region of interest" description="Disordered" evidence="1">
    <location>
        <begin position="70"/>
        <end position="108"/>
    </location>
</feature>
<keyword evidence="2" id="KW-0472">Membrane</keyword>
<feature type="transmembrane region" description="Helical" evidence="2">
    <location>
        <begin position="40"/>
        <end position="62"/>
    </location>
</feature>
<evidence type="ECO:0000256" key="1">
    <source>
        <dbReference type="SAM" id="MobiDB-lite"/>
    </source>
</evidence>
<gene>
    <name evidence="3" type="ORF">Aco03nite_060220</name>
</gene>
<evidence type="ECO:0000313" key="4">
    <source>
        <dbReference type="Proteomes" id="UP000612282"/>
    </source>
</evidence>
<name>A0ABQ3XGL2_9ACTN</name>
<comment type="caution">
    <text evidence="3">The sequence shown here is derived from an EMBL/GenBank/DDBJ whole genome shotgun (WGS) entry which is preliminary data.</text>
</comment>